<dbReference type="EMBL" id="SOPX01000003">
    <property type="protein sequence ID" value="TFB30189.1"/>
    <property type="molecule type" value="Genomic_DNA"/>
</dbReference>
<protein>
    <submittedName>
        <fullName evidence="3">DNA-binding protein</fullName>
    </submittedName>
    <submittedName>
        <fullName evidence="2">Excisionase family DNA binding protein</fullName>
    </submittedName>
</protein>
<dbReference type="Proteomes" id="UP000273898">
    <property type="component" value="Unassembled WGS sequence"/>
</dbReference>
<evidence type="ECO:0000313" key="5">
    <source>
        <dbReference type="Proteomes" id="UP000297429"/>
    </source>
</evidence>
<sequence>MSSNIKIRRICQHCGHEFVAKTTVTKYCGDTCAKRAYKARIKEQKIEKSEIETQKQREVPYISVQSLEYLTVKEVAGMLKCDPRTVYDMVNSGRLNAINLSLRKIRILKKDLDAIFSDPANLITERNNALGGNKRPSLKNCYTIGEILAKYSLAEKTLQSIIILHSIPKYNVGKFVYVAKQDIDPILKRFILAEP</sequence>
<organism evidence="2 4">
    <name type="scientific">Pedobacter alluvionis</name>
    <dbReference type="NCBI Taxonomy" id="475253"/>
    <lineage>
        <taxon>Bacteria</taxon>
        <taxon>Pseudomonadati</taxon>
        <taxon>Bacteroidota</taxon>
        <taxon>Sphingobacteriia</taxon>
        <taxon>Sphingobacteriales</taxon>
        <taxon>Sphingobacteriaceae</taxon>
        <taxon>Pedobacter</taxon>
    </lineage>
</organism>
<dbReference type="NCBIfam" id="TIGR01764">
    <property type="entry name" value="excise"/>
    <property type="match status" value="1"/>
</dbReference>
<dbReference type="InterPro" id="IPR010093">
    <property type="entry name" value="SinI_DNA-bd"/>
</dbReference>
<reference evidence="3 5" key="2">
    <citation type="submission" date="2019-03" db="EMBL/GenBank/DDBJ databases">
        <authorList>
            <person name="He R.-H."/>
        </authorList>
    </citation>
    <scope>NUCLEOTIDE SEQUENCE [LARGE SCALE GENOMIC DNA]</scope>
    <source>
        <strain evidence="3 5">DSM 19624</strain>
    </source>
</reference>
<dbReference type="InterPro" id="IPR041657">
    <property type="entry name" value="HTH_17"/>
</dbReference>
<reference evidence="2 4" key="1">
    <citation type="submission" date="2018-10" db="EMBL/GenBank/DDBJ databases">
        <title>Genomic Encyclopedia of Archaeal and Bacterial Type Strains, Phase II (KMG-II): from individual species to whole genera.</title>
        <authorList>
            <person name="Goeker M."/>
        </authorList>
    </citation>
    <scope>NUCLEOTIDE SEQUENCE [LARGE SCALE GENOMIC DNA]</scope>
    <source>
        <strain evidence="2 4">DSM 19624</strain>
    </source>
</reference>
<comment type="caution">
    <text evidence="2">The sequence shown here is derived from an EMBL/GenBank/DDBJ whole genome shotgun (WGS) entry which is preliminary data.</text>
</comment>
<accession>A0A497Y045</accession>
<dbReference type="RefSeq" id="WP_121285053.1">
    <property type="nucleotide sequence ID" value="NZ_RCCK01000012.1"/>
</dbReference>
<feature type="domain" description="Helix-turn-helix" evidence="1">
    <location>
        <begin position="69"/>
        <end position="114"/>
    </location>
</feature>
<evidence type="ECO:0000259" key="1">
    <source>
        <dbReference type="Pfam" id="PF12728"/>
    </source>
</evidence>
<dbReference type="EMBL" id="RCCK01000012">
    <property type="protein sequence ID" value="RLJ75079.1"/>
    <property type="molecule type" value="Genomic_DNA"/>
</dbReference>
<dbReference type="Pfam" id="PF12728">
    <property type="entry name" value="HTH_17"/>
    <property type="match status" value="1"/>
</dbReference>
<evidence type="ECO:0000313" key="4">
    <source>
        <dbReference type="Proteomes" id="UP000273898"/>
    </source>
</evidence>
<evidence type="ECO:0000313" key="2">
    <source>
        <dbReference type="EMBL" id="RLJ75079.1"/>
    </source>
</evidence>
<dbReference type="OrthoDB" id="1003442at2"/>
<proteinExistence type="predicted"/>
<dbReference type="Proteomes" id="UP000297429">
    <property type="component" value="Unassembled WGS sequence"/>
</dbReference>
<gene>
    <name evidence="2" type="ORF">BCL90_3426</name>
    <name evidence="3" type="ORF">E3V97_18635</name>
</gene>
<dbReference type="GO" id="GO:0003677">
    <property type="term" value="F:DNA binding"/>
    <property type="evidence" value="ECO:0007669"/>
    <property type="project" value="UniProtKB-KW"/>
</dbReference>
<keyword evidence="5" id="KW-1185">Reference proteome</keyword>
<evidence type="ECO:0000313" key="3">
    <source>
        <dbReference type="EMBL" id="TFB30189.1"/>
    </source>
</evidence>
<dbReference type="AlphaFoldDB" id="A0A497Y045"/>
<name>A0A497Y045_9SPHI</name>
<keyword evidence="3" id="KW-0238">DNA-binding</keyword>